<keyword evidence="1" id="KW-1133">Transmembrane helix</keyword>
<evidence type="ECO:0000313" key="4">
    <source>
        <dbReference type="EMBL" id="KAG7439645.1"/>
    </source>
</evidence>
<dbReference type="AlphaFoldDB" id="A0A9P7VFL0"/>
<keyword evidence="1" id="KW-0812">Transmembrane</keyword>
<organism evidence="4 5">
    <name type="scientific">Guyanagaster necrorhizus</name>
    <dbReference type="NCBI Taxonomy" id="856835"/>
    <lineage>
        <taxon>Eukaryota</taxon>
        <taxon>Fungi</taxon>
        <taxon>Dikarya</taxon>
        <taxon>Basidiomycota</taxon>
        <taxon>Agaricomycotina</taxon>
        <taxon>Agaricomycetes</taxon>
        <taxon>Agaricomycetidae</taxon>
        <taxon>Agaricales</taxon>
        <taxon>Marasmiineae</taxon>
        <taxon>Physalacriaceae</taxon>
        <taxon>Guyanagaster</taxon>
    </lineage>
</organism>
<dbReference type="Proteomes" id="UP000812287">
    <property type="component" value="Unassembled WGS sequence"/>
</dbReference>
<dbReference type="RefSeq" id="XP_043033145.1">
    <property type="nucleotide sequence ID" value="XM_043179668.1"/>
</dbReference>
<dbReference type="GeneID" id="66101962"/>
<feature type="transmembrane region" description="Helical" evidence="1">
    <location>
        <begin position="162"/>
        <end position="183"/>
    </location>
</feature>
<feature type="transmembrane region" description="Helical" evidence="1">
    <location>
        <begin position="93"/>
        <end position="111"/>
    </location>
</feature>
<feature type="transmembrane region" description="Helical" evidence="1">
    <location>
        <begin position="123"/>
        <end position="142"/>
    </location>
</feature>
<evidence type="ECO:0000313" key="5">
    <source>
        <dbReference type="Proteomes" id="UP000812287"/>
    </source>
</evidence>
<proteinExistence type="predicted"/>
<dbReference type="PANTHER" id="PTHR40465">
    <property type="entry name" value="CHROMOSOME 1, WHOLE GENOME SHOTGUN SEQUENCE"/>
    <property type="match status" value="1"/>
</dbReference>
<feature type="transmembrane region" description="Helical" evidence="1">
    <location>
        <begin position="12"/>
        <end position="37"/>
    </location>
</feature>
<feature type="domain" description="DUF6534" evidence="2">
    <location>
        <begin position="170"/>
        <end position="273"/>
    </location>
</feature>
<comment type="caution">
    <text evidence="4">The sequence shown here is derived from an EMBL/GenBank/DDBJ whole genome shotgun (WGS) entry which is preliminary data.</text>
</comment>
<dbReference type="Pfam" id="PF20152">
    <property type="entry name" value="DUF6534"/>
    <property type="match status" value="1"/>
</dbReference>
<protein>
    <recommendedName>
        <fullName evidence="2">DUF6534 domain-containing protein</fullName>
    </recommendedName>
</protein>
<dbReference type="EMBL" id="MU250588">
    <property type="protein sequence ID" value="KAG7439645.1"/>
    <property type="molecule type" value="Genomic_DNA"/>
</dbReference>
<evidence type="ECO:0000313" key="3">
    <source>
        <dbReference type="EMBL" id="KAG7439235.1"/>
    </source>
</evidence>
<dbReference type="EMBL" id="MU250604">
    <property type="protein sequence ID" value="KAG7439235.1"/>
    <property type="molecule type" value="Genomic_DNA"/>
</dbReference>
<dbReference type="PANTHER" id="PTHR40465:SF1">
    <property type="entry name" value="DUF6534 DOMAIN-CONTAINING PROTEIN"/>
    <property type="match status" value="1"/>
</dbReference>
<feature type="transmembrane region" description="Helical" evidence="1">
    <location>
        <begin position="49"/>
        <end position="73"/>
    </location>
</feature>
<accession>A0A9P7VFL0</accession>
<evidence type="ECO:0000256" key="1">
    <source>
        <dbReference type="SAM" id="Phobius"/>
    </source>
</evidence>
<sequence>MSSAPPTTQDILGALYVGAIIAAVLFGITNLQVVIYYKDYPNDWWLYRYSVVLLWVLDLLHVALSSHALYFYLINIYGDFAAVMENNTWSMKLQLAVNVGIVVYVQGLYAIRLWKLGRLFHKFLPWFVFLTVAASLGAGIFMTYDSFITPGFAFISNIRRSIYTIFSTIAATDFIIALMMCYYLHKSREGTKFTSTAGVLLRLMRLVLVSGLATRSGYVYSVLFDVDEIGSACSLSALIAYIAWPKTLIFLGIDFALPKLYVNSLLAMFNHRRKHVSNKAVGVRQPISTDLRIAPHSSDGNPEEMNMGIALSEIRDSPLFDDHFKGTLDCEVQV</sequence>
<keyword evidence="1" id="KW-0472">Membrane</keyword>
<dbReference type="InterPro" id="IPR045339">
    <property type="entry name" value="DUF6534"/>
</dbReference>
<dbReference type="OrthoDB" id="3270417at2759"/>
<name>A0A9P7VFL0_9AGAR</name>
<reference evidence="4" key="1">
    <citation type="submission" date="2020-11" db="EMBL/GenBank/DDBJ databases">
        <title>Adaptations for nitrogen fixation in a non-lichenized fungal sporocarp promotes dispersal by wood-feeding termites.</title>
        <authorList>
            <consortium name="DOE Joint Genome Institute"/>
            <person name="Koch R.A."/>
            <person name="Yoon G."/>
            <person name="Arayal U."/>
            <person name="Lail K."/>
            <person name="Amirebrahimi M."/>
            <person name="Labutti K."/>
            <person name="Lipzen A."/>
            <person name="Riley R."/>
            <person name="Barry K."/>
            <person name="Henrissat B."/>
            <person name="Grigoriev I.V."/>
            <person name="Herr J.R."/>
            <person name="Aime M.C."/>
        </authorList>
    </citation>
    <scope>NUCLEOTIDE SEQUENCE</scope>
    <source>
        <strain evidence="4">MCA 3950</strain>
    </source>
</reference>
<keyword evidence="5" id="KW-1185">Reference proteome</keyword>
<gene>
    <name evidence="4" type="ORF">BT62DRAFT_1081456</name>
    <name evidence="3" type="ORF">BT62DRAFT_1081697</name>
</gene>
<evidence type="ECO:0000259" key="2">
    <source>
        <dbReference type="Pfam" id="PF20152"/>
    </source>
</evidence>